<dbReference type="GO" id="GO:0005634">
    <property type="term" value="C:nucleus"/>
    <property type="evidence" value="ECO:0007669"/>
    <property type="project" value="UniProtKB-SubCell"/>
</dbReference>
<feature type="domain" description="TF-B3" evidence="8">
    <location>
        <begin position="57"/>
        <end position="133"/>
    </location>
</feature>
<feature type="domain" description="TF-B3" evidence="8">
    <location>
        <begin position="204"/>
        <end position="299"/>
    </location>
</feature>
<feature type="signal peptide" evidence="7">
    <location>
        <begin position="1"/>
        <end position="29"/>
    </location>
</feature>
<dbReference type="OMA" id="DNSACEM"/>
<keyword evidence="2" id="KW-0677">Repeat</keyword>
<gene>
    <name evidence="9" type="ORF">A4U43_C07F30740</name>
</gene>
<reference evidence="10" key="1">
    <citation type="journal article" date="2017" name="Nat. Commun.">
        <title>The asparagus genome sheds light on the origin and evolution of a young Y chromosome.</title>
        <authorList>
            <person name="Harkess A."/>
            <person name="Zhou J."/>
            <person name="Xu C."/>
            <person name="Bowers J.E."/>
            <person name="Van der Hulst R."/>
            <person name="Ayyampalayam S."/>
            <person name="Mercati F."/>
            <person name="Riccardi P."/>
            <person name="McKain M.R."/>
            <person name="Kakrana A."/>
            <person name="Tang H."/>
            <person name="Ray J."/>
            <person name="Groenendijk J."/>
            <person name="Arikit S."/>
            <person name="Mathioni S.M."/>
            <person name="Nakano M."/>
            <person name="Shan H."/>
            <person name="Telgmann-Rauber A."/>
            <person name="Kanno A."/>
            <person name="Yue Z."/>
            <person name="Chen H."/>
            <person name="Li W."/>
            <person name="Chen Y."/>
            <person name="Xu X."/>
            <person name="Zhang Y."/>
            <person name="Luo S."/>
            <person name="Chen H."/>
            <person name="Gao J."/>
            <person name="Mao Z."/>
            <person name="Pires J.C."/>
            <person name="Luo M."/>
            <person name="Kudrna D."/>
            <person name="Wing R.A."/>
            <person name="Meyers B.C."/>
            <person name="Yi K."/>
            <person name="Kong H."/>
            <person name="Lavrijsen P."/>
            <person name="Sunseri F."/>
            <person name="Falavigna A."/>
            <person name="Ye Y."/>
            <person name="Leebens-Mack J.H."/>
            <person name="Chen G."/>
        </authorList>
    </citation>
    <scope>NUCLEOTIDE SEQUENCE [LARGE SCALE GENOMIC DNA]</scope>
    <source>
        <strain evidence="10">cv. DH0086</strain>
    </source>
</reference>
<evidence type="ECO:0000313" key="9">
    <source>
        <dbReference type="EMBL" id="ONK64861.1"/>
    </source>
</evidence>
<sequence>MHRLGFIPPLLPQHPLSLSLSLCVCVLFAQMGKPKLMSMAAPSFFKVMFGDFRTKLIPPCFKKHLGKSIMQRSVLRSSAGREWEIKMGTVDEQIFFQDGWDRFISNNSINLGDFLVFFYDGDVGFDVKIYGTSCCEKRDEFDVKIEAESEEDYDAKRPTKVIRRKAKKITVDKPEGSETCYKIFRGAKVSDKAMKAACAFKSPHPHFVTTCKSTPSCYMRIPAGLAKKYNLNMKNSIDLRDPRGTSWSVKLSTWCDGRLCLSSGWSDLYKENCLKERDACVLEFVQGGTLVNVHIFRAADHIAKSIPGSDMDQG</sequence>
<dbReference type="Pfam" id="PF02362">
    <property type="entry name" value="B3"/>
    <property type="match status" value="2"/>
</dbReference>
<feature type="chain" id="PRO_5024289644" description="TF-B3 domain-containing protein" evidence="7">
    <location>
        <begin position="30"/>
        <end position="314"/>
    </location>
</feature>
<keyword evidence="5" id="KW-0804">Transcription</keyword>
<accession>A0A5P1EJU2</accession>
<evidence type="ECO:0000256" key="5">
    <source>
        <dbReference type="ARBA" id="ARBA00023163"/>
    </source>
</evidence>
<evidence type="ECO:0000256" key="6">
    <source>
        <dbReference type="ARBA" id="ARBA00023242"/>
    </source>
</evidence>
<dbReference type="PANTHER" id="PTHR31674">
    <property type="entry name" value="B3 DOMAIN-CONTAINING PROTEIN REM-LIKE 3-RELATED"/>
    <property type="match status" value="1"/>
</dbReference>
<organism evidence="9 10">
    <name type="scientific">Asparagus officinalis</name>
    <name type="common">Garden asparagus</name>
    <dbReference type="NCBI Taxonomy" id="4686"/>
    <lineage>
        <taxon>Eukaryota</taxon>
        <taxon>Viridiplantae</taxon>
        <taxon>Streptophyta</taxon>
        <taxon>Embryophyta</taxon>
        <taxon>Tracheophyta</taxon>
        <taxon>Spermatophyta</taxon>
        <taxon>Magnoliopsida</taxon>
        <taxon>Liliopsida</taxon>
        <taxon>Asparagales</taxon>
        <taxon>Asparagaceae</taxon>
        <taxon>Asparagoideae</taxon>
        <taxon>Asparagus</taxon>
    </lineage>
</organism>
<dbReference type="InterPro" id="IPR003340">
    <property type="entry name" value="B3_DNA-bd"/>
</dbReference>
<evidence type="ECO:0000256" key="4">
    <source>
        <dbReference type="ARBA" id="ARBA00023125"/>
    </source>
</evidence>
<keyword evidence="3" id="KW-0805">Transcription regulation</keyword>
<dbReference type="PROSITE" id="PS50863">
    <property type="entry name" value="B3"/>
    <property type="match status" value="2"/>
</dbReference>
<dbReference type="Gene3D" id="2.40.330.10">
    <property type="entry name" value="DNA-binding pseudobarrel domain"/>
    <property type="match status" value="2"/>
</dbReference>
<proteinExistence type="predicted"/>
<dbReference type="PANTHER" id="PTHR31674:SF62">
    <property type="entry name" value="B3 DOMAIN-CONTAINING PROTEIN REM14-RELATED"/>
    <property type="match status" value="1"/>
</dbReference>
<dbReference type="CDD" id="cd10017">
    <property type="entry name" value="B3_DNA"/>
    <property type="match status" value="2"/>
</dbReference>
<dbReference type="SUPFAM" id="SSF101936">
    <property type="entry name" value="DNA-binding pseudobarrel domain"/>
    <property type="match status" value="2"/>
</dbReference>
<dbReference type="GO" id="GO:0003677">
    <property type="term" value="F:DNA binding"/>
    <property type="evidence" value="ECO:0007669"/>
    <property type="project" value="UniProtKB-KW"/>
</dbReference>
<name>A0A5P1EJU2_ASPOF</name>
<evidence type="ECO:0000256" key="1">
    <source>
        <dbReference type="ARBA" id="ARBA00004123"/>
    </source>
</evidence>
<evidence type="ECO:0000256" key="7">
    <source>
        <dbReference type="SAM" id="SignalP"/>
    </source>
</evidence>
<protein>
    <recommendedName>
        <fullName evidence="8">TF-B3 domain-containing protein</fullName>
    </recommendedName>
</protein>
<dbReference type="Gramene" id="ONK64861">
    <property type="protein sequence ID" value="ONK64861"/>
    <property type="gene ID" value="A4U43_C07F30740"/>
</dbReference>
<dbReference type="AlphaFoldDB" id="A0A5P1EJU2"/>
<keyword evidence="4" id="KW-0238">DNA-binding</keyword>
<dbReference type="EMBL" id="CM007387">
    <property type="protein sequence ID" value="ONK64861.1"/>
    <property type="molecule type" value="Genomic_DNA"/>
</dbReference>
<dbReference type="InterPro" id="IPR039218">
    <property type="entry name" value="REM_fam"/>
</dbReference>
<keyword evidence="6" id="KW-0539">Nucleus</keyword>
<evidence type="ECO:0000313" key="10">
    <source>
        <dbReference type="Proteomes" id="UP000243459"/>
    </source>
</evidence>
<comment type="subcellular location">
    <subcellularLocation>
        <location evidence="1">Nucleus</location>
    </subcellularLocation>
</comment>
<dbReference type="InterPro" id="IPR015300">
    <property type="entry name" value="DNA-bd_pseudobarrel_sf"/>
</dbReference>
<evidence type="ECO:0000256" key="2">
    <source>
        <dbReference type="ARBA" id="ARBA00022737"/>
    </source>
</evidence>
<dbReference type="SMART" id="SM01019">
    <property type="entry name" value="B3"/>
    <property type="match status" value="2"/>
</dbReference>
<evidence type="ECO:0000256" key="3">
    <source>
        <dbReference type="ARBA" id="ARBA00023015"/>
    </source>
</evidence>
<keyword evidence="10" id="KW-1185">Reference proteome</keyword>
<keyword evidence="7" id="KW-0732">Signal</keyword>
<dbReference type="Proteomes" id="UP000243459">
    <property type="component" value="Chromosome 7"/>
</dbReference>
<evidence type="ECO:0000259" key="8">
    <source>
        <dbReference type="PROSITE" id="PS50863"/>
    </source>
</evidence>